<feature type="domain" description="Phosphatidic acid phosphatase type 2/haloperoxidase" evidence="2">
    <location>
        <begin position="55"/>
        <end position="166"/>
    </location>
</feature>
<dbReference type="GO" id="GO:0050380">
    <property type="term" value="F:undecaprenyl-diphosphatase activity"/>
    <property type="evidence" value="ECO:0007669"/>
    <property type="project" value="InterPro"/>
</dbReference>
<keyword evidence="1" id="KW-1133">Transmembrane helix</keyword>
<evidence type="ECO:0000313" key="3">
    <source>
        <dbReference type="EMBL" id="KXS33570.1"/>
    </source>
</evidence>
<gene>
    <name evidence="3" type="ORF">AWT59_0290</name>
</gene>
<feature type="transmembrane region" description="Helical" evidence="1">
    <location>
        <begin position="56"/>
        <end position="79"/>
    </location>
</feature>
<dbReference type="Gene3D" id="1.20.144.10">
    <property type="entry name" value="Phosphatidic acid phosphatase type 2/haloperoxidase"/>
    <property type="match status" value="1"/>
</dbReference>
<dbReference type="InterPro" id="IPR000326">
    <property type="entry name" value="PAP2/HPO"/>
</dbReference>
<dbReference type="SUPFAM" id="SSF48317">
    <property type="entry name" value="Acid phosphatase/Vanadium-dependent haloperoxidase"/>
    <property type="match status" value="1"/>
</dbReference>
<reference evidence="3 4" key="1">
    <citation type="submission" date="2016-02" db="EMBL/GenBank/DDBJ databases">
        <authorList>
            <person name="Wen L."/>
            <person name="He K."/>
            <person name="Yang H."/>
        </authorList>
    </citation>
    <scope>NUCLEOTIDE SEQUENCE [LARGE SCALE GENOMIC DNA]</scope>
    <source>
        <strain evidence="3">ShG14-8</strain>
    </source>
</reference>
<evidence type="ECO:0000256" key="1">
    <source>
        <dbReference type="SAM" id="Phobius"/>
    </source>
</evidence>
<feature type="transmembrane region" description="Helical" evidence="1">
    <location>
        <begin position="147"/>
        <end position="165"/>
    </location>
</feature>
<keyword evidence="1" id="KW-0472">Membrane</keyword>
<evidence type="ECO:0000259" key="2">
    <source>
        <dbReference type="SMART" id="SM00014"/>
    </source>
</evidence>
<organism evidence="3 4">
    <name type="scientific">Candidatus Gallionella acididurans</name>
    <dbReference type="NCBI Taxonomy" id="1796491"/>
    <lineage>
        <taxon>Bacteria</taxon>
        <taxon>Pseudomonadati</taxon>
        <taxon>Pseudomonadota</taxon>
        <taxon>Betaproteobacteria</taxon>
        <taxon>Nitrosomonadales</taxon>
        <taxon>Gallionellaceae</taxon>
        <taxon>Gallionella</taxon>
    </lineage>
</organism>
<dbReference type="InterPro" id="IPR033879">
    <property type="entry name" value="UPP_Pase"/>
</dbReference>
<dbReference type="CDD" id="cd03385">
    <property type="entry name" value="PAP2_BcrC_like"/>
    <property type="match status" value="1"/>
</dbReference>
<protein>
    <submittedName>
        <fullName evidence="3">Undecaprenyl-diphosphatase</fullName>
    </submittedName>
</protein>
<dbReference type="GO" id="GO:0005886">
    <property type="term" value="C:plasma membrane"/>
    <property type="evidence" value="ECO:0007669"/>
    <property type="project" value="InterPro"/>
</dbReference>
<comment type="caution">
    <text evidence="3">The sequence shown here is derived from an EMBL/GenBank/DDBJ whole genome shotgun (WGS) entry which is preliminary data.</text>
</comment>
<dbReference type="InterPro" id="IPR036938">
    <property type="entry name" value="PAP2/HPO_sf"/>
</dbReference>
<dbReference type="Proteomes" id="UP000070578">
    <property type="component" value="Unassembled WGS sequence"/>
</dbReference>
<dbReference type="AlphaFoldDB" id="A0A139BX89"/>
<dbReference type="PATRIC" id="fig|1796491.3.peg.313"/>
<dbReference type="EMBL" id="LSLI01000004">
    <property type="protein sequence ID" value="KXS33570.1"/>
    <property type="molecule type" value="Genomic_DNA"/>
</dbReference>
<dbReference type="SMART" id="SM00014">
    <property type="entry name" value="acidPPc"/>
    <property type="match status" value="1"/>
</dbReference>
<dbReference type="Pfam" id="PF01569">
    <property type="entry name" value="PAP2"/>
    <property type="match status" value="1"/>
</dbReference>
<feature type="transmembrane region" description="Helical" evidence="1">
    <location>
        <begin position="33"/>
        <end position="49"/>
    </location>
</feature>
<accession>A0A139BX89</accession>
<name>A0A139BX89_9PROT</name>
<sequence length="199" mass="21614">MMEHLNYTLFMLLNAAPGAPAAAVGIARFLAEGVIWLVPAGLVIGWLRGSSAVRQILVAATVSGLAGLFINQLIGLAWYHPRPFEAGIGQTLIPHARDSSFPSDHLTLIWAVAFCLLMHAQTRFAGWVLALLGIPVAWARIYLGVHFPLDFLGAALVALGSVWLISRVERRLVAVLMDLLLPAYLAIFSGLIRKGWVKK</sequence>
<evidence type="ECO:0000313" key="4">
    <source>
        <dbReference type="Proteomes" id="UP000070578"/>
    </source>
</evidence>
<reference evidence="3 4" key="2">
    <citation type="submission" date="2016-03" db="EMBL/GenBank/DDBJ databases">
        <title>New uncultured bacterium of the family Gallionellaceae from acid mine drainage: description and reconstruction of genome based on metagenomic analysis of microbial community.</title>
        <authorList>
            <person name="Kadnikov V."/>
            <person name="Ivasenko D."/>
            <person name="Beletsky A."/>
            <person name="Mardanov A."/>
            <person name="Danilova E."/>
            <person name="Pimenov N."/>
            <person name="Karnachuk O."/>
            <person name="Ravin N."/>
        </authorList>
    </citation>
    <scope>NUCLEOTIDE SEQUENCE [LARGE SCALE GENOMIC DNA]</scope>
    <source>
        <strain evidence="3">ShG14-8</strain>
    </source>
</reference>
<keyword evidence="1" id="KW-0812">Transmembrane</keyword>
<proteinExistence type="predicted"/>
<feature type="transmembrane region" description="Helical" evidence="1">
    <location>
        <begin position="172"/>
        <end position="192"/>
    </location>
</feature>